<dbReference type="InterPro" id="IPR036397">
    <property type="entry name" value="RNaseH_sf"/>
</dbReference>
<evidence type="ECO:0000313" key="1">
    <source>
        <dbReference type="EMBL" id="MFC5848562.1"/>
    </source>
</evidence>
<dbReference type="EC" id="3.1.26.4" evidence="1"/>
<evidence type="ECO:0000313" key="2">
    <source>
        <dbReference type="Proteomes" id="UP001595979"/>
    </source>
</evidence>
<dbReference type="CDD" id="cd06222">
    <property type="entry name" value="RNase_H_like"/>
    <property type="match status" value="1"/>
</dbReference>
<dbReference type="Gene3D" id="3.30.420.10">
    <property type="entry name" value="Ribonuclease H-like superfamily/Ribonuclease H"/>
    <property type="match status" value="1"/>
</dbReference>
<sequence>MLFSTDAALVLAYSDASMIGEGTAGLGAVVGDKAFTRIVRTASQQHAELEAALLAVRKAPIGQPLRLHVDCLNALQQLTQPDLLLPTFQVMVRHVVTVAHQRQISLTLQHIRGDDNPAHPVARRARLMPPNQPVSEVRLSLRVRQHGPQVTVLGLGDPLVFPDHPAGLQLVAELLPRFPVGARVEIEGLGFYTRYLWQHRVVPTREDRHLLLAVQDLVLARRIHLTLK</sequence>
<organism evidence="1 2">
    <name type="scientific">Deinococcus petrolearius</name>
    <dbReference type="NCBI Taxonomy" id="1751295"/>
    <lineage>
        <taxon>Bacteria</taxon>
        <taxon>Thermotogati</taxon>
        <taxon>Deinococcota</taxon>
        <taxon>Deinococci</taxon>
        <taxon>Deinococcales</taxon>
        <taxon>Deinococcaceae</taxon>
        <taxon>Deinococcus</taxon>
    </lineage>
</organism>
<accession>A0ABW1DIX2</accession>
<dbReference type="Proteomes" id="UP001595979">
    <property type="component" value="Unassembled WGS sequence"/>
</dbReference>
<dbReference type="SUPFAM" id="SSF53098">
    <property type="entry name" value="Ribonuclease H-like"/>
    <property type="match status" value="1"/>
</dbReference>
<dbReference type="EMBL" id="JBHSOH010000008">
    <property type="protein sequence ID" value="MFC5848562.1"/>
    <property type="molecule type" value="Genomic_DNA"/>
</dbReference>
<dbReference type="GO" id="GO:0004523">
    <property type="term" value="F:RNA-DNA hybrid ribonuclease activity"/>
    <property type="evidence" value="ECO:0007669"/>
    <property type="project" value="UniProtKB-EC"/>
</dbReference>
<gene>
    <name evidence="1" type="ORF">ACFPQ6_09590</name>
</gene>
<comment type="caution">
    <text evidence="1">The sequence shown here is derived from an EMBL/GenBank/DDBJ whole genome shotgun (WGS) entry which is preliminary data.</text>
</comment>
<dbReference type="InterPro" id="IPR044730">
    <property type="entry name" value="RNase_H-like_dom_plant"/>
</dbReference>
<proteinExistence type="predicted"/>
<keyword evidence="1" id="KW-0378">Hydrolase</keyword>
<dbReference type="RefSeq" id="WP_380048745.1">
    <property type="nucleotide sequence ID" value="NZ_JBHSOH010000008.1"/>
</dbReference>
<protein>
    <submittedName>
        <fullName evidence="1">Ribonuclease H family protein</fullName>
        <ecNumber evidence="1">3.1.26.4</ecNumber>
    </submittedName>
</protein>
<dbReference type="InterPro" id="IPR012337">
    <property type="entry name" value="RNaseH-like_sf"/>
</dbReference>
<reference evidence="2" key="1">
    <citation type="journal article" date="2019" name="Int. J. Syst. Evol. Microbiol.">
        <title>The Global Catalogue of Microorganisms (GCM) 10K type strain sequencing project: providing services to taxonomists for standard genome sequencing and annotation.</title>
        <authorList>
            <consortium name="The Broad Institute Genomics Platform"/>
            <consortium name="The Broad Institute Genome Sequencing Center for Infectious Disease"/>
            <person name="Wu L."/>
            <person name="Ma J."/>
        </authorList>
    </citation>
    <scope>NUCLEOTIDE SEQUENCE [LARGE SCALE GENOMIC DNA]</scope>
    <source>
        <strain evidence="2">CGMCC 1.15053</strain>
    </source>
</reference>
<name>A0ABW1DIX2_9DEIO</name>
<keyword evidence="2" id="KW-1185">Reference proteome</keyword>